<feature type="transmembrane region" description="Helical" evidence="1">
    <location>
        <begin position="167"/>
        <end position="190"/>
    </location>
</feature>
<keyword evidence="1" id="KW-0812">Transmembrane</keyword>
<gene>
    <name evidence="2" type="ORF">SAMN04488094_108125</name>
</gene>
<feature type="transmembrane region" description="Helical" evidence="1">
    <location>
        <begin position="57"/>
        <end position="75"/>
    </location>
</feature>
<feature type="transmembrane region" description="Helical" evidence="1">
    <location>
        <begin position="20"/>
        <end position="37"/>
    </location>
</feature>
<keyword evidence="3" id="KW-1185">Reference proteome</keyword>
<accession>A0A1I1LIS9</accession>
<organism evidence="2 3">
    <name type="scientific">Tropicimonas isoalkanivorans</name>
    <dbReference type="NCBI Taxonomy" id="441112"/>
    <lineage>
        <taxon>Bacteria</taxon>
        <taxon>Pseudomonadati</taxon>
        <taxon>Pseudomonadota</taxon>
        <taxon>Alphaproteobacteria</taxon>
        <taxon>Rhodobacterales</taxon>
        <taxon>Roseobacteraceae</taxon>
        <taxon>Tropicimonas</taxon>
    </lineage>
</organism>
<sequence>MMTAERIAPLAYPTLNKPVAAAVACLPLLATILIFGMKASNAQKYLWIIREDGPVEWLTALAYVAASVIAIVVAFRIRRESWVLFALYLVFAAGLFVIAGEEASWGQRIFDYGTPEAVAQINQKNEFNLHNMKGFPLHSAFIFIGLYGAFARLLLTPLLRDRAPRVLELLTAPTLLMLYFLLPALLYIYYELVPHLYAIPQGMSVAEFLKPQMVSGKEQEPFELLLGMGFLSFTLYVLWATTADRVSRRYR</sequence>
<feature type="transmembrane region" description="Helical" evidence="1">
    <location>
        <begin position="135"/>
        <end position="155"/>
    </location>
</feature>
<proteinExistence type="predicted"/>
<evidence type="ECO:0000313" key="3">
    <source>
        <dbReference type="Proteomes" id="UP000198728"/>
    </source>
</evidence>
<dbReference type="OrthoDB" id="7067875at2"/>
<dbReference type="EMBL" id="FOLG01000008">
    <property type="protein sequence ID" value="SFC72462.1"/>
    <property type="molecule type" value="Genomic_DNA"/>
</dbReference>
<protein>
    <submittedName>
        <fullName evidence="2">Uncharacterized protein</fullName>
    </submittedName>
</protein>
<dbReference type="AlphaFoldDB" id="A0A1I1LIS9"/>
<dbReference type="Proteomes" id="UP000198728">
    <property type="component" value="Unassembled WGS sequence"/>
</dbReference>
<dbReference type="STRING" id="441112.SAMN04488094_108125"/>
<feature type="transmembrane region" description="Helical" evidence="1">
    <location>
        <begin position="224"/>
        <end position="242"/>
    </location>
</feature>
<keyword evidence="1" id="KW-1133">Transmembrane helix</keyword>
<name>A0A1I1LIS9_9RHOB</name>
<evidence type="ECO:0000313" key="2">
    <source>
        <dbReference type="EMBL" id="SFC72462.1"/>
    </source>
</evidence>
<feature type="transmembrane region" description="Helical" evidence="1">
    <location>
        <begin position="82"/>
        <end position="100"/>
    </location>
</feature>
<evidence type="ECO:0000256" key="1">
    <source>
        <dbReference type="SAM" id="Phobius"/>
    </source>
</evidence>
<keyword evidence="1" id="KW-0472">Membrane</keyword>
<reference evidence="2 3" key="1">
    <citation type="submission" date="2016-10" db="EMBL/GenBank/DDBJ databases">
        <authorList>
            <person name="de Groot N.N."/>
        </authorList>
    </citation>
    <scope>NUCLEOTIDE SEQUENCE [LARGE SCALE GENOMIC DNA]</scope>
    <source>
        <strain evidence="2 3">DSM 19548</strain>
    </source>
</reference>
<dbReference type="RefSeq" id="WP_093361316.1">
    <property type="nucleotide sequence ID" value="NZ_FOLG01000008.1"/>
</dbReference>